<dbReference type="RefSeq" id="WP_119054597.1">
    <property type="nucleotide sequence ID" value="NZ_CP032157.1"/>
</dbReference>
<dbReference type="PANTHER" id="PTHR48079:SF6">
    <property type="entry name" value="NAD(P)-BINDING DOMAIN-CONTAINING PROTEIN-RELATED"/>
    <property type="match status" value="1"/>
</dbReference>
<proteinExistence type="predicted"/>
<dbReference type="InterPro" id="IPR001509">
    <property type="entry name" value="Epimerase_deHydtase"/>
</dbReference>
<evidence type="ECO:0000259" key="1">
    <source>
        <dbReference type="Pfam" id="PF01370"/>
    </source>
</evidence>
<organism evidence="2 3">
    <name type="scientific">Paraflavitalea soli</name>
    <dbReference type="NCBI Taxonomy" id="2315862"/>
    <lineage>
        <taxon>Bacteria</taxon>
        <taxon>Pseudomonadati</taxon>
        <taxon>Bacteroidota</taxon>
        <taxon>Chitinophagia</taxon>
        <taxon>Chitinophagales</taxon>
        <taxon>Chitinophagaceae</taxon>
        <taxon>Paraflavitalea</taxon>
    </lineage>
</organism>
<evidence type="ECO:0000313" key="3">
    <source>
        <dbReference type="Proteomes" id="UP000263900"/>
    </source>
</evidence>
<dbReference type="InterPro" id="IPR051783">
    <property type="entry name" value="NAD(P)-dependent_oxidoreduct"/>
</dbReference>
<dbReference type="Pfam" id="PF01370">
    <property type="entry name" value="Epimerase"/>
    <property type="match status" value="1"/>
</dbReference>
<dbReference type="SUPFAM" id="SSF51735">
    <property type="entry name" value="NAD(P)-binding Rossmann-fold domains"/>
    <property type="match status" value="1"/>
</dbReference>
<dbReference type="GO" id="GO:0005737">
    <property type="term" value="C:cytoplasm"/>
    <property type="evidence" value="ECO:0007669"/>
    <property type="project" value="TreeGrafter"/>
</dbReference>
<dbReference type="KEGG" id="pseg:D3H65_21535"/>
<keyword evidence="3" id="KW-1185">Reference proteome</keyword>
<dbReference type="InterPro" id="IPR036291">
    <property type="entry name" value="NAD(P)-bd_dom_sf"/>
</dbReference>
<accession>A0A3B7NAE9</accession>
<dbReference type="Proteomes" id="UP000263900">
    <property type="component" value="Chromosome"/>
</dbReference>
<protein>
    <submittedName>
        <fullName evidence="2">NAD-dependent epimerase/dehydratase family protein</fullName>
    </submittedName>
</protein>
<evidence type="ECO:0000313" key="2">
    <source>
        <dbReference type="EMBL" id="AXY78721.1"/>
    </source>
</evidence>
<dbReference type="PANTHER" id="PTHR48079">
    <property type="entry name" value="PROTEIN YEEZ"/>
    <property type="match status" value="1"/>
</dbReference>
<name>A0A3B7NAE9_9BACT</name>
<feature type="domain" description="NAD-dependent epimerase/dehydratase" evidence="1">
    <location>
        <begin position="7"/>
        <end position="226"/>
    </location>
</feature>
<dbReference type="GO" id="GO:0004029">
    <property type="term" value="F:aldehyde dehydrogenase (NAD+) activity"/>
    <property type="evidence" value="ECO:0007669"/>
    <property type="project" value="TreeGrafter"/>
</dbReference>
<gene>
    <name evidence="2" type="ORF">D3H65_21535</name>
</gene>
<sequence>MSKPTKILITGGTGFLGAYIIQELIQQGYGVRALRRSHKLPFFISAGTLDQVEWVDGDILDIVSLEEAMEGVDGVIHSAAKVSFDPKEKRELFNINIDGTANMVNMALEKKIQRFVHISSVAALGRTANGDRVTEEKKWQHSKLNTQYAISKYHAEREVWRGMGEGLDVVVLNPSTILGYGDWNTSSCAIFKNSFREFPWYTNGVNGFVDVNDVARAAVLLLKSGISAERFIVNGENWSFRQLLNTIAEGFHKKLPSREATPFLGEVAWRLEKVKSMFSGKKPLLTQQSARVAQTKTYFEHDKLLRALPGFSFTSLAQSITKACDHYLQHPQAL</sequence>
<dbReference type="AlphaFoldDB" id="A0A3B7NAE9"/>
<dbReference type="OrthoDB" id="596910at2"/>
<dbReference type="Gene3D" id="3.40.50.720">
    <property type="entry name" value="NAD(P)-binding Rossmann-like Domain"/>
    <property type="match status" value="1"/>
</dbReference>
<dbReference type="EMBL" id="CP032157">
    <property type="protein sequence ID" value="AXY78721.1"/>
    <property type="molecule type" value="Genomic_DNA"/>
</dbReference>
<reference evidence="2 3" key="1">
    <citation type="submission" date="2018-09" db="EMBL/GenBank/DDBJ databases">
        <title>Genome sequencing of strain 6GH32-13.</title>
        <authorList>
            <person name="Weon H.-Y."/>
            <person name="Heo J."/>
            <person name="Kwon S.-W."/>
        </authorList>
    </citation>
    <scope>NUCLEOTIDE SEQUENCE [LARGE SCALE GENOMIC DNA]</scope>
    <source>
        <strain evidence="2 3">5GH32-13</strain>
    </source>
</reference>